<dbReference type="InterPro" id="IPR017938">
    <property type="entry name" value="Riboflavin_synthase-like_b-brl"/>
</dbReference>
<keyword evidence="4" id="KW-0479">Metal-binding</keyword>
<keyword evidence="6" id="KW-0408">Iron</keyword>
<evidence type="ECO:0000259" key="8">
    <source>
        <dbReference type="PROSITE" id="PS51085"/>
    </source>
</evidence>
<feature type="domain" description="FAD-binding FR-type" evidence="9">
    <location>
        <begin position="4"/>
        <end position="107"/>
    </location>
</feature>
<dbReference type="InterPro" id="IPR039261">
    <property type="entry name" value="FNR_nucleotide-bd"/>
</dbReference>
<dbReference type="InterPro" id="IPR050415">
    <property type="entry name" value="MRET"/>
</dbReference>
<comment type="cofactor">
    <cofactor evidence="1">
        <name>FAD</name>
        <dbReference type="ChEBI" id="CHEBI:57692"/>
    </cofactor>
</comment>
<evidence type="ECO:0000256" key="5">
    <source>
        <dbReference type="ARBA" id="ARBA00023002"/>
    </source>
</evidence>
<dbReference type="PANTHER" id="PTHR47354:SF1">
    <property type="entry name" value="CARNITINE MONOOXYGENASE REDUCTASE SUBUNIT"/>
    <property type="match status" value="1"/>
</dbReference>
<dbReference type="PROSITE" id="PS00197">
    <property type="entry name" value="2FE2S_FER_1"/>
    <property type="match status" value="1"/>
</dbReference>
<keyword evidence="7" id="KW-0411">Iron-sulfur</keyword>
<evidence type="ECO:0000256" key="6">
    <source>
        <dbReference type="ARBA" id="ARBA00023004"/>
    </source>
</evidence>
<reference evidence="11" key="1">
    <citation type="journal article" date="2019" name="Int. J. Syst. Evol. Microbiol.">
        <title>The Global Catalogue of Microorganisms (GCM) 10K type strain sequencing project: providing services to taxonomists for standard genome sequencing and annotation.</title>
        <authorList>
            <consortium name="The Broad Institute Genomics Platform"/>
            <consortium name="The Broad Institute Genome Sequencing Center for Infectious Disease"/>
            <person name="Wu L."/>
            <person name="Ma J."/>
        </authorList>
    </citation>
    <scope>NUCLEOTIDE SEQUENCE [LARGE SCALE GENOMIC DNA]</scope>
    <source>
        <strain evidence="11">JCM 17017</strain>
    </source>
</reference>
<gene>
    <name evidence="10" type="ORF">GCM10022380_84710</name>
</gene>
<dbReference type="InterPro" id="IPR006058">
    <property type="entry name" value="2Fe2S_fd_BS"/>
</dbReference>
<dbReference type="SUPFAM" id="SSF52343">
    <property type="entry name" value="Ferredoxin reductase-like, C-terminal NADP-linked domain"/>
    <property type="match status" value="1"/>
</dbReference>
<dbReference type="PRINTS" id="PR00409">
    <property type="entry name" value="PHDIOXRDTASE"/>
</dbReference>
<keyword evidence="11" id="KW-1185">Reference proteome</keyword>
<comment type="caution">
    <text evidence="10">The sequence shown here is derived from an EMBL/GenBank/DDBJ whole genome shotgun (WGS) entry which is preliminary data.</text>
</comment>
<dbReference type="Gene3D" id="3.10.20.30">
    <property type="match status" value="1"/>
</dbReference>
<dbReference type="SUPFAM" id="SSF54292">
    <property type="entry name" value="2Fe-2S ferredoxin-like"/>
    <property type="match status" value="1"/>
</dbReference>
<keyword evidence="2" id="KW-0285">Flavoprotein</keyword>
<evidence type="ECO:0000313" key="10">
    <source>
        <dbReference type="EMBL" id="GAA3853906.1"/>
    </source>
</evidence>
<dbReference type="CDD" id="cd06185">
    <property type="entry name" value="PDR_like"/>
    <property type="match status" value="1"/>
</dbReference>
<evidence type="ECO:0000256" key="2">
    <source>
        <dbReference type="ARBA" id="ARBA00022630"/>
    </source>
</evidence>
<dbReference type="Gene3D" id="2.40.30.10">
    <property type="entry name" value="Translation factors"/>
    <property type="match status" value="1"/>
</dbReference>
<dbReference type="Pfam" id="PF00175">
    <property type="entry name" value="NAD_binding_1"/>
    <property type="match status" value="1"/>
</dbReference>
<organism evidence="10 11">
    <name type="scientific">Amycolatopsis tucumanensis</name>
    <dbReference type="NCBI Taxonomy" id="401106"/>
    <lineage>
        <taxon>Bacteria</taxon>
        <taxon>Bacillati</taxon>
        <taxon>Actinomycetota</taxon>
        <taxon>Actinomycetes</taxon>
        <taxon>Pseudonocardiales</taxon>
        <taxon>Pseudonocardiaceae</taxon>
        <taxon>Amycolatopsis</taxon>
    </lineage>
</organism>
<dbReference type="InterPro" id="IPR001041">
    <property type="entry name" value="2Fe-2S_ferredoxin-type"/>
</dbReference>
<dbReference type="PROSITE" id="PS51085">
    <property type="entry name" value="2FE2S_FER_2"/>
    <property type="match status" value="1"/>
</dbReference>
<keyword evidence="5" id="KW-0560">Oxidoreductase</keyword>
<protein>
    <submittedName>
        <fullName evidence="10">PDR/VanB family oxidoreductase</fullName>
    </submittedName>
</protein>
<evidence type="ECO:0000256" key="1">
    <source>
        <dbReference type="ARBA" id="ARBA00001974"/>
    </source>
</evidence>
<dbReference type="Proteomes" id="UP001501624">
    <property type="component" value="Unassembled WGS sequence"/>
</dbReference>
<evidence type="ECO:0000256" key="3">
    <source>
        <dbReference type="ARBA" id="ARBA00022714"/>
    </source>
</evidence>
<dbReference type="InterPro" id="IPR012675">
    <property type="entry name" value="Beta-grasp_dom_sf"/>
</dbReference>
<accession>A0ABP7JT64</accession>
<dbReference type="InterPro" id="IPR036010">
    <property type="entry name" value="2Fe-2S_ferredoxin-like_sf"/>
</dbReference>
<dbReference type="InterPro" id="IPR017927">
    <property type="entry name" value="FAD-bd_FR_type"/>
</dbReference>
<dbReference type="RefSeq" id="WP_237339049.1">
    <property type="nucleotide sequence ID" value="NZ_BAABCM010000022.1"/>
</dbReference>
<evidence type="ECO:0000259" key="9">
    <source>
        <dbReference type="PROSITE" id="PS51384"/>
    </source>
</evidence>
<dbReference type="EMBL" id="BAABCM010000022">
    <property type="protein sequence ID" value="GAA3853906.1"/>
    <property type="molecule type" value="Genomic_DNA"/>
</dbReference>
<sequence>MPIPETFEAVVLGKETVADGVVLLTLGRPDRGELPAWQPGAHIDLHLGEPPVIRQYSLCSSPTERDRYQVAVLREPDSRGGSAYVHDGLTLGDTILVSLPRNNFAQIEAKRYVFVAGGIGITPMLPMIEAARRAGADWTLLYGGRTAASMAFTEELVATGGERVSLRPQDEYGLLDLASLLAEPAPDTAVYCCGPEPLLKAVEAHCASWPKGSLHVERFSPAEGALDGPTTEFDVEFAQSGVTLTIPPGRSIIAVAEEAGIPVVYNCEEGTCGVCETPVLDGAPDHRDSVLTDQERQAGSCMMICVSRARSPRLILDL</sequence>
<proteinExistence type="predicted"/>
<dbReference type="CDD" id="cd00207">
    <property type="entry name" value="fer2"/>
    <property type="match status" value="1"/>
</dbReference>
<evidence type="ECO:0000313" key="11">
    <source>
        <dbReference type="Proteomes" id="UP001501624"/>
    </source>
</evidence>
<name>A0ABP7JT64_9PSEU</name>
<evidence type="ECO:0000256" key="4">
    <source>
        <dbReference type="ARBA" id="ARBA00022723"/>
    </source>
</evidence>
<dbReference type="PANTHER" id="PTHR47354">
    <property type="entry name" value="NADH OXIDOREDUCTASE HCR"/>
    <property type="match status" value="1"/>
</dbReference>
<dbReference type="PROSITE" id="PS51384">
    <property type="entry name" value="FAD_FR"/>
    <property type="match status" value="1"/>
</dbReference>
<evidence type="ECO:0000256" key="7">
    <source>
        <dbReference type="ARBA" id="ARBA00023014"/>
    </source>
</evidence>
<keyword evidence="3" id="KW-0001">2Fe-2S</keyword>
<dbReference type="Pfam" id="PF00111">
    <property type="entry name" value="Fer2"/>
    <property type="match status" value="1"/>
</dbReference>
<dbReference type="SUPFAM" id="SSF63380">
    <property type="entry name" value="Riboflavin synthase domain-like"/>
    <property type="match status" value="1"/>
</dbReference>
<dbReference type="Gene3D" id="3.40.50.80">
    <property type="entry name" value="Nucleotide-binding domain of ferredoxin-NADP reductase (FNR) module"/>
    <property type="match status" value="1"/>
</dbReference>
<dbReference type="InterPro" id="IPR001433">
    <property type="entry name" value="OxRdtase_FAD/NAD-bd"/>
</dbReference>
<feature type="domain" description="2Fe-2S ferredoxin-type" evidence="8">
    <location>
        <begin position="233"/>
        <end position="318"/>
    </location>
</feature>